<evidence type="ECO:0000313" key="2">
    <source>
        <dbReference type="Proteomes" id="UP000295252"/>
    </source>
</evidence>
<feature type="non-terminal residue" evidence="1">
    <location>
        <position position="1"/>
    </location>
</feature>
<accession>A0A068V9Z4</accession>
<gene>
    <name evidence="1" type="ORF">GSCOC_T00009717001</name>
</gene>
<dbReference type="EMBL" id="HG739239">
    <property type="protein sequence ID" value="CDP17367.1"/>
    <property type="molecule type" value="Genomic_DNA"/>
</dbReference>
<sequence length="29" mass="3408">FLKHKFFVICWSECRKEGNDLACTSLGQF</sequence>
<name>A0A068V9Z4_COFCA</name>
<dbReference type="InParanoid" id="A0A068V9Z4"/>
<evidence type="ECO:0000313" key="1">
    <source>
        <dbReference type="EMBL" id="CDP17367.1"/>
    </source>
</evidence>
<reference evidence="2" key="1">
    <citation type="journal article" date="2014" name="Science">
        <title>The coffee genome provides insight into the convergent evolution of caffeine biosynthesis.</title>
        <authorList>
            <person name="Denoeud F."/>
            <person name="Carretero-Paulet L."/>
            <person name="Dereeper A."/>
            <person name="Droc G."/>
            <person name="Guyot R."/>
            <person name="Pietrella M."/>
            <person name="Zheng C."/>
            <person name="Alberti A."/>
            <person name="Anthony F."/>
            <person name="Aprea G."/>
            <person name="Aury J.M."/>
            <person name="Bento P."/>
            <person name="Bernard M."/>
            <person name="Bocs S."/>
            <person name="Campa C."/>
            <person name="Cenci A."/>
            <person name="Combes M.C."/>
            <person name="Crouzillat D."/>
            <person name="Da Silva C."/>
            <person name="Daddiego L."/>
            <person name="De Bellis F."/>
            <person name="Dussert S."/>
            <person name="Garsmeur O."/>
            <person name="Gayraud T."/>
            <person name="Guignon V."/>
            <person name="Jahn K."/>
            <person name="Jamilloux V."/>
            <person name="Joet T."/>
            <person name="Labadie K."/>
            <person name="Lan T."/>
            <person name="Leclercq J."/>
            <person name="Lepelley M."/>
            <person name="Leroy T."/>
            <person name="Li L.T."/>
            <person name="Librado P."/>
            <person name="Lopez L."/>
            <person name="Munoz A."/>
            <person name="Noel B."/>
            <person name="Pallavicini A."/>
            <person name="Perrotta G."/>
            <person name="Poncet V."/>
            <person name="Pot D."/>
            <person name="Priyono X."/>
            <person name="Rigoreau M."/>
            <person name="Rouard M."/>
            <person name="Rozas J."/>
            <person name="Tranchant-Dubreuil C."/>
            <person name="VanBuren R."/>
            <person name="Zhang Q."/>
            <person name="Andrade A.C."/>
            <person name="Argout X."/>
            <person name="Bertrand B."/>
            <person name="de Kochko A."/>
            <person name="Graziosi G."/>
            <person name="Henry R.J."/>
            <person name="Jayarama X."/>
            <person name="Ming R."/>
            <person name="Nagai C."/>
            <person name="Rounsley S."/>
            <person name="Sankoff D."/>
            <person name="Giuliano G."/>
            <person name="Albert V.A."/>
            <person name="Wincker P."/>
            <person name="Lashermes P."/>
        </authorList>
    </citation>
    <scope>NUCLEOTIDE SEQUENCE [LARGE SCALE GENOMIC DNA]</scope>
    <source>
        <strain evidence="2">cv. DH200-94</strain>
    </source>
</reference>
<keyword evidence="2" id="KW-1185">Reference proteome</keyword>
<dbReference type="AlphaFoldDB" id="A0A068V9Z4"/>
<dbReference type="Proteomes" id="UP000295252">
    <property type="component" value="Chromosome I"/>
</dbReference>
<protein>
    <submittedName>
        <fullName evidence="1">Uncharacterized protein</fullName>
    </submittedName>
</protein>
<proteinExistence type="predicted"/>
<organism evidence="1 2">
    <name type="scientific">Coffea canephora</name>
    <name type="common">Robusta coffee</name>
    <dbReference type="NCBI Taxonomy" id="49390"/>
    <lineage>
        <taxon>Eukaryota</taxon>
        <taxon>Viridiplantae</taxon>
        <taxon>Streptophyta</taxon>
        <taxon>Embryophyta</taxon>
        <taxon>Tracheophyta</taxon>
        <taxon>Spermatophyta</taxon>
        <taxon>Magnoliopsida</taxon>
        <taxon>eudicotyledons</taxon>
        <taxon>Gunneridae</taxon>
        <taxon>Pentapetalae</taxon>
        <taxon>asterids</taxon>
        <taxon>lamiids</taxon>
        <taxon>Gentianales</taxon>
        <taxon>Rubiaceae</taxon>
        <taxon>Ixoroideae</taxon>
        <taxon>Gardenieae complex</taxon>
        <taxon>Bertiereae - Coffeeae clade</taxon>
        <taxon>Coffeeae</taxon>
        <taxon>Coffea</taxon>
    </lineage>
</organism>
<dbReference type="Gramene" id="CDP17367">
    <property type="protein sequence ID" value="CDP17367"/>
    <property type="gene ID" value="GSCOC_T00009717001"/>
</dbReference>